<reference evidence="1" key="2">
    <citation type="journal article" date="2019" name="IMA Fungus">
        <title>Genome sequencing and comparison of five Tilletia species to identify candidate genes for the detection of regulated species infecting wheat.</title>
        <authorList>
            <person name="Nguyen H.D.T."/>
            <person name="Sultana T."/>
            <person name="Kesanakurti P."/>
            <person name="Hambleton S."/>
        </authorList>
    </citation>
    <scope>NUCLEOTIDE SEQUENCE</scope>
    <source>
        <strain evidence="1">DAOMC 236416</strain>
    </source>
</reference>
<organism evidence="1 2">
    <name type="scientific">Tilletia indica</name>
    <dbReference type="NCBI Taxonomy" id="43049"/>
    <lineage>
        <taxon>Eukaryota</taxon>
        <taxon>Fungi</taxon>
        <taxon>Dikarya</taxon>
        <taxon>Basidiomycota</taxon>
        <taxon>Ustilaginomycotina</taxon>
        <taxon>Exobasidiomycetes</taxon>
        <taxon>Tilletiales</taxon>
        <taxon>Tilletiaceae</taxon>
        <taxon>Tilletia</taxon>
    </lineage>
</organism>
<protein>
    <submittedName>
        <fullName evidence="1">Uncharacterized protein</fullName>
    </submittedName>
</protein>
<reference evidence="1" key="1">
    <citation type="submission" date="2016-04" db="EMBL/GenBank/DDBJ databases">
        <authorList>
            <person name="Nguyen H.D."/>
            <person name="Samba Siva P."/>
            <person name="Cullis J."/>
            <person name="Levesque C.A."/>
            <person name="Hambleton S."/>
        </authorList>
    </citation>
    <scope>NUCLEOTIDE SEQUENCE</scope>
    <source>
        <strain evidence="1">DAOMC 236416</strain>
    </source>
</reference>
<feature type="non-terminal residue" evidence="1">
    <location>
        <position position="1"/>
    </location>
</feature>
<evidence type="ECO:0000313" key="1">
    <source>
        <dbReference type="EMBL" id="KAE8235988.1"/>
    </source>
</evidence>
<sequence>DTLTVTSTIARLTATLIAGSTHPHHGHGSYRP</sequence>
<proteinExistence type="predicted"/>
<evidence type="ECO:0000313" key="2">
    <source>
        <dbReference type="Proteomes" id="UP000077521"/>
    </source>
</evidence>
<dbReference type="EMBL" id="LWDF02002460">
    <property type="protein sequence ID" value="KAE8235988.1"/>
    <property type="molecule type" value="Genomic_DNA"/>
</dbReference>
<accession>A0A8T8SAF3</accession>
<comment type="caution">
    <text evidence="1">The sequence shown here is derived from an EMBL/GenBank/DDBJ whole genome shotgun (WGS) entry which is preliminary data.</text>
</comment>
<dbReference type="Proteomes" id="UP000077521">
    <property type="component" value="Unassembled WGS sequence"/>
</dbReference>
<keyword evidence="2" id="KW-1185">Reference proteome</keyword>
<gene>
    <name evidence="1" type="ORF">A4X13_0g9307</name>
</gene>
<dbReference type="AlphaFoldDB" id="A0A8T8SAF3"/>
<name>A0A8T8SAF3_9BASI</name>